<dbReference type="Proteomes" id="UP000276215">
    <property type="component" value="Unassembled WGS sequence"/>
</dbReference>
<accession>A0A3N4JMB3</accession>
<reference evidence="1 2" key="1">
    <citation type="journal article" date="2018" name="Nat. Ecol. Evol.">
        <title>Pezizomycetes genomes reveal the molecular basis of ectomycorrhizal truffle lifestyle.</title>
        <authorList>
            <person name="Murat C."/>
            <person name="Payen T."/>
            <person name="Noel B."/>
            <person name="Kuo A."/>
            <person name="Morin E."/>
            <person name="Chen J."/>
            <person name="Kohler A."/>
            <person name="Krizsan K."/>
            <person name="Balestrini R."/>
            <person name="Da Silva C."/>
            <person name="Montanini B."/>
            <person name="Hainaut M."/>
            <person name="Levati E."/>
            <person name="Barry K.W."/>
            <person name="Belfiori B."/>
            <person name="Cichocki N."/>
            <person name="Clum A."/>
            <person name="Dockter R.B."/>
            <person name="Fauchery L."/>
            <person name="Guy J."/>
            <person name="Iotti M."/>
            <person name="Le Tacon F."/>
            <person name="Lindquist E.A."/>
            <person name="Lipzen A."/>
            <person name="Malagnac F."/>
            <person name="Mello A."/>
            <person name="Molinier V."/>
            <person name="Miyauchi S."/>
            <person name="Poulain J."/>
            <person name="Riccioni C."/>
            <person name="Rubini A."/>
            <person name="Sitrit Y."/>
            <person name="Splivallo R."/>
            <person name="Traeger S."/>
            <person name="Wang M."/>
            <person name="Zifcakova L."/>
            <person name="Wipf D."/>
            <person name="Zambonelli A."/>
            <person name="Paolocci F."/>
            <person name="Nowrousian M."/>
            <person name="Ottonello S."/>
            <person name="Baldrian P."/>
            <person name="Spatafora J.W."/>
            <person name="Henrissat B."/>
            <person name="Nagy L.G."/>
            <person name="Aury J.M."/>
            <person name="Wincker P."/>
            <person name="Grigoriev I.V."/>
            <person name="Bonfante P."/>
            <person name="Martin F.M."/>
        </authorList>
    </citation>
    <scope>NUCLEOTIDE SEQUENCE [LARGE SCALE GENOMIC DNA]</scope>
    <source>
        <strain evidence="1 2">120613-1</strain>
    </source>
</reference>
<gene>
    <name evidence="1" type="ORF">L873DRAFT_923018</name>
</gene>
<proteinExistence type="predicted"/>
<protein>
    <submittedName>
        <fullName evidence="1">Uncharacterized protein</fullName>
    </submittedName>
</protein>
<dbReference type="AlphaFoldDB" id="A0A3N4JMB3"/>
<sequence>MALPHCDSKALKRYERNRETARLSDEEEVVQANGGHIKRYRYLNLLPSAATVLLDQQRLSGQECMMPRYLSYCDLNAKTLQGLTCATKALVAIRLMGSRV</sequence>
<evidence type="ECO:0000313" key="2">
    <source>
        <dbReference type="Proteomes" id="UP000276215"/>
    </source>
</evidence>
<organism evidence="1 2">
    <name type="scientific">Choiromyces venosus 120613-1</name>
    <dbReference type="NCBI Taxonomy" id="1336337"/>
    <lineage>
        <taxon>Eukaryota</taxon>
        <taxon>Fungi</taxon>
        <taxon>Dikarya</taxon>
        <taxon>Ascomycota</taxon>
        <taxon>Pezizomycotina</taxon>
        <taxon>Pezizomycetes</taxon>
        <taxon>Pezizales</taxon>
        <taxon>Tuberaceae</taxon>
        <taxon>Choiromyces</taxon>
    </lineage>
</organism>
<dbReference type="EMBL" id="ML120388">
    <property type="protein sequence ID" value="RPA99373.1"/>
    <property type="molecule type" value="Genomic_DNA"/>
</dbReference>
<evidence type="ECO:0000313" key="1">
    <source>
        <dbReference type="EMBL" id="RPA99373.1"/>
    </source>
</evidence>
<name>A0A3N4JMB3_9PEZI</name>
<keyword evidence="2" id="KW-1185">Reference proteome</keyword>